<keyword evidence="2" id="KW-1185">Reference proteome</keyword>
<accession>A0ACD0NR54</accession>
<name>A0ACD0NR54_9BASI</name>
<gene>
    <name evidence="1" type="ORF">IE53DRAFT_319628</name>
</gene>
<protein>
    <submittedName>
        <fullName evidence="1">Uncharacterized protein</fullName>
    </submittedName>
</protein>
<reference evidence="1 2" key="1">
    <citation type="journal article" date="2018" name="Mol. Biol. Evol.">
        <title>Broad Genomic Sampling Reveals a Smut Pathogenic Ancestry of the Fungal Clade Ustilaginomycotina.</title>
        <authorList>
            <person name="Kijpornyongpan T."/>
            <person name="Mondo S.J."/>
            <person name="Barry K."/>
            <person name="Sandor L."/>
            <person name="Lee J."/>
            <person name="Lipzen A."/>
            <person name="Pangilinan J."/>
            <person name="LaButti K."/>
            <person name="Hainaut M."/>
            <person name="Henrissat B."/>
            <person name="Grigoriev I.V."/>
            <person name="Spatafora J.W."/>
            <person name="Aime M.C."/>
        </authorList>
    </citation>
    <scope>NUCLEOTIDE SEQUENCE [LARGE SCALE GENOMIC DNA]</scope>
    <source>
        <strain evidence="1 2">SA 807</strain>
    </source>
</reference>
<proteinExistence type="predicted"/>
<evidence type="ECO:0000313" key="1">
    <source>
        <dbReference type="EMBL" id="PWN48325.1"/>
    </source>
</evidence>
<dbReference type="Proteomes" id="UP000245626">
    <property type="component" value="Unassembled WGS sequence"/>
</dbReference>
<evidence type="ECO:0000313" key="2">
    <source>
        <dbReference type="Proteomes" id="UP000245626"/>
    </source>
</evidence>
<dbReference type="EMBL" id="KZ820225">
    <property type="protein sequence ID" value="PWN48325.1"/>
    <property type="molecule type" value="Genomic_DNA"/>
</dbReference>
<organism evidence="1 2">
    <name type="scientific">Violaceomyces palustris</name>
    <dbReference type="NCBI Taxonomy" id="1673888"/>
    <lineage>
        <taxon>Eukaryota</taxon>
        <taxon>Fungi</taxon>
        <taxon>Dikarya</taxon>
        <taxon>Basidiomycota</taxon>
        <taxon>Ustilaginomycotina</taxon>
        <taxon>Ustilaginomycetes</taxon>
        <taxon>Violaceomycetales</taxon>
        <taxon>Violaceomycetaceae</taxon>
        <taxon>Violaceomyces</taxon>
    </lineage>
</organism>
<sequence>MVQQSLDPWSIDSLREAEGVVKRSEEGRVILPELKARLPLRDAPYQDHRTAEDPWVGFEKSRTLPIPRDVFEGIRGDSPTATQALFPEIRRACITVDNKLYLWSYLEGQSAFEYHQLREDQVILSVSLVAAKPGVFIDQIKHVLVISTGLSAREGESLTLLGLEFDQKAPRAEVKLYETGMSVKTDGVAMRDVKGTKGGRIFAAGSDQCLYELIYQAQEGWFSNKCHLRNVTSPKLSNLLPTFMKTEKRLDFIALDDARDLLYTLREGSQIDVFRLPSKDSSRAPMRTGGTLGVTRQMGLTHSQSDVGQIVWLGATERDSRTSVVLVAVTEKGHRIFYDDFQGRSWSQLSVRIPPGLPSPQQQQQMLGMQPISQQQQQAQQQAAARSVSTAFISDEVFMIGFNSSMGGGQICCITPGPSSPGGPVSESMTLIALEVGISCPVIAEAKPFGSTSSFSSGVGGGALVRPTANQVLKPPRVFLVLDNNGLTELIERRPMEMLQGLLELGTLTNSSRVFEFFNMYGSVEACSTTLAIASRNSQLTSSSASFSSEEAVSQATRVFFGQLGSWPADSRISHDGLAFYLACLFRPFWDRPLVPTKAGGVKGATSNGSMVGAPYKPLSSSSSSPSPTSAGSNSNVPITREVLEAALRDLTPLSDFMNKHGQLFGLGELERVAQRWDQESFQRLRSLTSRTLEAINFTLFLLDHGLKPLIQSCSDEVKKLLESGLRFGQLVTSQDGKRVARELVNALIEEKIGAQVSIDAIADALQARCGSFCSADDVRQYKATECIRRAKQCSSRGNEREKLDNLKTSLRLLGKGAAQLSPEKLGEVCRAFDELDFSSGVIDLALLCAEEWDPSGLALSFRSDGCPLEEKSGKRYELYEKRRRAYSLVLESLKRLDDELDSAYKVKAETPEEQNKMQRSIDQRDQIRSLAYSRAEACNDALFHEELYLWLMERRLTDQLLEMRTPFLVEFLQGQPKAEKAKDAVHVRCLRDLLWQYYVRVGEYFSAAQVLDALAHSEEFQLELRERIEYLALAVGNAKSLGPGAVTTTTQQAGSEPNQQDVVSFLSQVEEDLEVAQVQAKIRHSLEQIPVEEEEDDQEERERKKLVSESIEWLNEELVDLSSLYKNFAEPFQLLEDQLLIFHTAEYQDVRLVAETWRALISREHESNPAEHAHKAIASLVCQIFQDLSGSSVACPVDVVLDLLERYAFDQEPVGVAMEKRSWPPKSGSTNQTNPIPPGWAPNTLISASCPPETILTVLESQIRNAPPPWNTNSGLGFLLPDLAYFLDTWLQNMNRQNRFPAKRVDDLISETLIRMGTARFNRSGVTNQEVVDLLRACSEMVKRRF</sequence>